<dbReference type="Proteomes" id="UP000236291">
    <property type="component" value="Unassembled WGS sequence"/>
</dbReference>
<dbReference type="AlphaFoldDB" id="A0A2K3JPR3"/>
<protein>
    <submittedName>
        <fullName evidence="1">Uncharacterized protein</fullName>
    </submittedName>
</protein>
<proteinExistence type="predicted"/>
<name>A0A2K3JPR3_TRIPR</name>
<reference evidence="1 2" key="1">
    <citation type="journal article" date="2014" name="Am. J. Bot.">
        <title>Genome assembly and annotation for red clover (Trifolium pratense; Fabaceae).</title>
        <authorList>
            <person name="Istvanek J."/>
            <person name="Jaros M."/>
            <person name="Krenek A."/>
            <person name="Repkova J."/>
        </authorList>
    </citation>
    <scope>NUCLEOTIDE SEQUENCE [LARGE SCALE GENOMIC DNA]</scope>
    <source>
        <strain evidence="2">cv. Tatra</strain>
        <tissue evidence="1">Young leaves</tissue>
    </source>
</reference>
<gene>
    <name evidence="1" type="ORF">L195_g049665</name>
</gene>
<evidence type="ECO:0000313" key="2">
    <source>
        <dbReference type="Proteomes" id="UP000236291"/>
    </source>
</evidence>
<evidence type="ECO:0000313" key="1">
    <source>
        <dbReference type="EMBL" id="PNX56031.1"/>
    </source>
</evidence>
<dbReference type="EMBL" id="ASHM01073754">
    <property type="protein sequence ID" value="PNX56031.1"/>
    <property type="molecule type" value="Genomic_DNA"/>
</dbReference>
<reference evidence="1 2" key="2">
    <citation type="journal article" date="2017" name="Front. Plant Sci.">
        <title>Gene Classification and Mining of Molecular Markers Useful in Red Clover (Trifolium pratense) Breeding.</title>
        <authorList>
            <person name="Istvanek J."/>
            <person name="Dluhosova J."/>
            <person name="Dluhos P."/>
            <person name="Patkova L."/>
            <person name="Nedelnik J."/>
            <person name="Repkova J."/>
        </authorList>
    </citation>
    <scope>NUCLEOTIDE SEQUENCE [LARGE SCALE GENOMIC DNA]</scope>
    <source>
        <strain evidence="2">cv. Tatra</strain>
        <tissue evidence="1">Young leaves</tissue>
    </source>
</reference>
<sequence>RWPQVRVKMQQIMLLRFKTIQQRSNSLVLYELHEVADAKAEVNE</sequence>
<feature type="non-terminal residue" evidence="1">
    <location>
        <position position="1"/>
    </location>
</feature>
<organism evidence="1 2">
    <name type="scientific">Trifolium pratense</name>
    <name type="common">Red clover</name>
    <dbReference type="NCBI Taxonomy" id="57577"/>
    <lineage>
        <taxon>Eukaryota</taxon>
        <taxon>Viridiplantae</taxon>
        <taxon>Streptophyta</taxon>
        <taxon>Embryophyta</taxon>
        <taxon>Tracheophyta</taxon>
        <taxon>Spermatophyta</taxon>
        <taxon>Magnoliopsida</taxon>
        <taxon>eudicotyledons</taxon>
        <taxon>Gunneridae</taxon>
        <taxon>Pentapetalae</taxon>
        <taxon>rosids</taxon>
        <taxon>fabids</taxon>
        <taxon>Fabales</taxon>
        <taxon>Fabaceae</taxon>
        <taxon>Papilionoideae</taxon>
        <taxon>50 kb inversion clade</taxon>
        <taxon>NPAAA clade</taxon>
        <taxon>Hologalegina</taxon>
        <taxon>IRL clade</taxon>
        <taxon>Trifolieae</taxon>
        <taxon>Trifolium</taxon>
    </lineage>
</organism>
<comment type="caution">
    <text evidence="1">The sequence shown here is derived from an EMBL/GenBank/DDBJ whole genome shotgun (WGS) entry which is preliminary data.</text>
</comment>
<accession>A0A2K3JPR3</accession>